<organism evidence="2 3">
    <name type="scientific">Nannocystis bainbridge</name>
    <dbReference type="NCBI Taxonomy" id="2995303"/>
    <lineage>
        <taxon>Bacteria</taxon>
        <taxon>Pseudomonadati</taxon>
        <taxon>Myxococcota</taxon>
        <taxon>Polyangia</taxon>
        <taxon>Nannocystales</taxon>
        <taxon>Nannocystaceae</taxon>
        <taxon>Nannocystis</taxon>
    </lineage>
</organism>
<keyword evidence="3" id="KW-1185">Reference proteome</keyword>
<evidence type="ECO:0000256" key="1">
    <source>
        <dbReference type="SAM" id="MobiDB-lite"/>
    </source>
</evidence>
<sequence>MSIRDQAKDWAKQQTDQIRSDPRGWAKAQGERFKQMVDVAPFSDAALERELRSLRERSARLSQLDGDERQKLADELLALHERLTAGGALISGAKIGLAASVLPVVGMITGPVLGSAYGVYRSQRLGEVREEVQAMLRKLARG</sequence>
<accession>A0ABT5E8F6</accession>
<dbReference type="Proteomes" id="UP001221686">
    <property type="component" value="Unassembled WGS sequence"/>
</dbReference>
<reference evidence="2 3" key="1">
    <citation type="submission" date="2022-11" db="EMBL/GenBank/DDBJ databases">
        <title>Minimal conservation of predation-associated metabolite biosynthetic gene clusters underscores biosynthetic potential of Myxococcota including descriptions for ten novel species: Archangium lansinium sp. nov., Myxococcus landrumus sp. nov., Nannocystis bai.</title>
        <authorList>
            <person name="Ahearne A."/>
            <person name="Stevens C."/>
            <person name="Dowd S."/>
        </authorList>
    </citation>
    <scope>NUCLEOTIDE SEQUENCE [LARGE SCALE GENOMIC DNA]</scope>
    <source>
        <strain evidence="2 3">BB15-2</strain>
    </source>
</reference>
<gene>
    <name evidence="2" type="ORF">POL25_34960</name>
</gene>
<evidence type="ECO:0000313" key="3">
    <source>
        <dbReference type="Proteomes" id="UP001221686"/>
    </source>
</evidence>
<protein>
    <submittedName>
        <fullName evidence="2">Uncharacterized protein</fullName>
    </submittedName>
</protein>
<feature type="region of interest" description="Disordered" evidence="1">
    <location>
        <begin position="1"/>
        <end position="25"/>
    </location>
</feature>
<evidence type="ECO:0000313" key="2">
    <source>
        <dbReference type="EMBL" id="MDC0722155.1"/>
    </source>
</evidence>
<name>A0ABT5E8F6_9BACT</name>
<dbReference type="EMBL" id="JAQNDL010000003">
    <property type="protein sequence ID" value="MDC0722155.1"/>
    <property type="molecule type" value="Genomic_DNA"/>
</dbReference>
<feature type="compositionally biased region" description="Basic and acidic residues" evidence="1">
    <location>
        <begin position="1"/>
        <end position="11"/>
    </location>
</feature>
<dbReference type="RefSeq" id="WP_272090654.1">
    <property type="nucleotide sequence ID" value="NZ_JAQNDL010000003.1"/>
</dbReference>
<proteinExistence type="predicted"/>
<comment type="caution">
    <text evidence="2">The sequence shown here is derived from an EMBL/GenBank/DDBJ whole genome shotgun (WGS) entry which is preliminary data.</text>
</comment>